<evidence type="ECO:0000313" key="2">
    <source>
        <dbReference type="Proteomes" id="UP001153678"/>
    </source>
</evidence>
<comment type="caution">
    <text evidence="1">The sequence shown here is derived from an EMBL/GenBank/DDBJ whole genome shotgun (WGS) entry which is preliminary data.</text>
</comment>
<reference evidence="1" key="1">
    <citation type="submission" date="2022-08" db="EMBL/GenBank/DDBJ databases">
        <authorList>
            <person name="Kallberg Y."/>
            <person name="Tangrot J."/>
            <person name="Rosling A."/>
        </authorList>
    </citation>
    <scope>NUCLEOTIDE SEQUENCE</scope>
    <source>
        <strain evidence="1">Wild A</strain>
    </source>
</reference>
<dbReference type="OrthoDB" id="10494087at2759"/>
<accession>A0A9W4SAC8</accession>
<dbReference type="AlphaFoldDB" id="A0A9W4SAC8"/>
<evidence type="ECO:0000313" key="1">
    <source>
        <dbReference type="EMBL" id="CAI2161508.1"/>
    </source>
</evidence>
<gene>
    <name evidence="1" type="ORF">FWILDA_LOCUS85</name>
</gene>
<keyword evidence="2" id="KW-1185">Reference proteome</keyword>
<dbReference type="Proteomes" id="UP001153678">
    <property type="component" value="Unassembled WGS sequence"/>
</dbReference>
<name>A0A9W4SAC8_9GLOM</name>
<proteinExistence type="predicted"/>
<organism evidence="1 2">
    <name type="scientific">Funneliformis geosporum</name>
    <dbReference type="NCBI Taxonomy" id="1117311"/>
    <lineage>
        <taxon>Eukaryota</taxon>
        <taxon>Fungi</taxon>
        <taxon>Fungi incertae sedis</taxon>
        <taxon>Mucoromycota</taxon>
        <taxon>Glomeromycotina</taxon>
        <taxon>Glomeromycetes</taxon>
        <taxon>Glomerales</taxon>
        <taxon>Glomeraceae</taxon>
        <taxon>Funneliformis</taxon>
    </lineage>
</organism>
<protein>
    <submittedName>
        <fullName evidence="1">16679_t:CDS:1</fullName>
    </submittedName>
</protein>
<sequence>MNTKTSFYNPDVRFFYPNDDLYFVICKKGAKAFKCSNILTLYFFKSRIEGAKVVPDSFTSEEYDHQFFYQFYGENFSVSCVIYSLSLTASILNKEMFGLDINVNNMDNSDNSRRNKLPLSLHHKLQLENSLKQVLPSYLSKNQIFKSEMRSNSDGIMNDIISYQDVNVHVHHPHQQVDFNNNQHHQQFFQHYVSNIETSSSHGDIEDNISMARDINQNYNDIGLSSNDHFQRKGFKIGKIFRVIRNQSELLKFKAKLSKLI</sequence>
<dbReference type="EMBL" id="CAMKVN010000006">
    <property type="protein sequence ID" value="CAI2161508.1"/>
    <property type="molecule type" value="Genomic_DNA"/>
</dbReference>